<feature type="region of interest" description="Disordered" evidence="1">
    <location>
        <begin position="59"/>
        <end position="123"/>
    </location>
</feature>
<dbReference type="AlphaFoldDB" id="A0A0G4H3C2"/>
<dbReference type="Gene3D" id="3.40.50.1820">
    <property type="entry name" value="alpha/beta hydrolase"/>
    <property type="match status" value="1"/>
</dbReference>
<reference evidence="2" key="1">
    <citation type="submission" date="2014-11" db="EMBL/GenBank/DDBJ databases">
        <authorList>
            <person name="Otto D Thomas"/>
            <person name="Naeem Raeece"/>
        </authorList>
    </citation>
    <scope>NUCLEOTIDE SEQUENCE</scope>
</reference>
<sequence>MRSISRSTRSHWTAGDVRLSQCVRPPLLPSPARLSYLVPGPLPSPTVSVGILPTETSMLTSRSSRHNPRPHSLSSTSGRPPIPHTRTSDCSSNSPSTHPVQAAGASSRLSSGETFRSCGGRQGRQERLQLVSPCWSSNPIRSLSLATGGVGSRLGSASGSRQSQTVHMMQQRSLSSLSLLTLSLIAGATVGGFRWRERQRQIVSNYQTFAEFEVEEPGSKREREGEEAERERRKRRVRIYYQATHAERLREAEDVALFVHDQPGGQTQWDAFGLSVLGERVPVICPSRPGFEATGLDAGWDGREEQAAMLEGLVREAVPFAKRVHLIASGVGSLYALSMVMRGEEKRVASVTLMNPAVRRFLSLPGGRGRAHGAATESDKAQGEGDEEQSVSEKRRLARQAAALRGLREVEEMVQARQRAKGGGSEGDRLSAGGSGMQRNQGAPLLSFLEYANALRLSLMPHAFLTQIVAFGLLKGPAQKRAFEMAADMIQKDKHYLRTLEVLGVNSMEWKRRGLIADTLNMTTRWNVEKADDLLDALQSRVQKDGLPLLVLGSPVDGVLRWEAQGAVLRESIPEGTVQEIDTAPHHLVLTHRADVQCHLDEFFGRILEAVEPHEPQEQQMKP</sequence>
<dbReference type="SUPFAM" id="SSF53474">
    <property type="entry name" value="alpha/beta-Hydrolases"/>
    <property type="match status" value="1"/>
</dbReference>
<dbReference type="InterPro" id="IPR029058">
    <property type="entry name" value="AB_hydrolase_fold"/>
</dbReference>
<name>A0A0G4H3C2_9ALVE</name>
<evidence type="ECO:0000256" key="1">
    <source>
        <dbReference type="SAM" id="MobiDB-lite"/>
    </source>
</evidence>
<feature type="region of interest" description="Disordered" evidence="1">
    <location>
        <begin position="364"/>
        <end position="393"/>
    </location>
</feature>
<protein>
    <submittedName>
        <fullName evidence="2">Uncharacterized protein</fullName>
    </submittedName>
</protein>
<dbReference type="EMBL" id="CDMZ01001835">
    <property type="protein sequence ID" value="CEM38201.1"/>
    <property type="molecule type" value="Genomic_DNA"/>
</dbReference>
<feature type="compositionally biased region" description="Polar residues" evidence="1">
    <location>
        <begin position="88"/>
        <end position="99"/>
    </location>
</feature>
<accession>A0A0G4H3C2</accession>
<feature type="region of interest" description="Disordered" evidence="1">
    <location>
        <begin position="414"/>
        <end position="438"/>
    </location>
</feature>
<gene>
    <name evidence="2" type="ORF">Cvel_24533</name>
</gene>
<evidence type="ECO:0000313" key="2">
    <source>
        <dbReference type="EMBL" id="CEM38201.1"/>
    </source>
</evidence>
<dbReference type="VEuPathDB" id="CryptoDB:Cvel_24533"/>
<organism evidence="2">
    <name type="scientific">Chromera velia CCMP2878</name>
    <dbReference type="NCBI Taxonomy" id="1169474"/>
    <lineage>
        <taxon>Eukaryota</taxon>
        <taxon>Sar</taxon>
        <taxon>Alveolata</taxon>
        <taxon>Colpodellida</taxon>
        <taxon>Chromeraceae</taxon>
        <taxon>Chromera</taxon>
    </lineage>
</organism>
<proteinExistence type="predicted"/>